<comment type="subunit">
    <text evidence="6">Heterodimer with IL12A; disulfide-linked. The heterodimer is known as interleukin IL-12.</text>
</comment>
<evidence type="ECO:0000256" key="5">
    <source>
        <dbReference type="ARBA" id="ARBA00023319"/>
    </source>
</evidence>
<evidence type="ECO:0000313" key="9">
    <source>
        <dbReference type="RefSeq" id="XP_017694534.1"/>
    </source>
</evidence>
<feature type="domain" description="Immunoglobulin" evidence="7">
    <location>
        <begin position="51"/>
        <end position="124"/>
    </location>
</feature>
<dbReference type="GO" id="GO:0016020">
    <property type="term" value="C:membrane"/>
    <property type="evidence" value="ECO:0007669"/>
    <property type="project" value="InterPro"/>
</dbReference>
<dbReference type="OrthoDB" id="8670716at2759"/>
<keyword evidence="5 6" id="KW-0393">Immunoglobulin domain</keyword>
<dbReference type="GeneID" id="108509552"/>
<gene>
    <name evidence="9" type="primary">LOC108509552</name>
    <name evidence="6" type="synonym">IL12B</name>
</gene>
<keyword evidence="6" id="KW-0964">Secreted</keyword>
<dbReference type="Pfam" id="PF10420">
    <property type="entry name" value="IL12p40_C"/>
    <property type="match status" value="1"/>
</dbReference>
<dbReference type="SUPFAM" id="SSF49265">
    <property type="entry name" value="Fibronectin type III"/>
    <property type="match status" value="2"/>
</dbReference>
<dbReference type="GO" id="GO:0005125">
    <property type="term" value="F:cytokine activity"/>
    <property type="evidence" value="ECO:0007669"/>
    <property type="project" value="UniProtKB-KW"/>
</dbReference>
<dbReference type="RefSeq" id="XP_017694534.1">
    <property type="nucleotide sequence ID" value="XM_017839045.1"/>
</dbReference>
<evidence type="ECO:0000256" key="4">
    <source>
        <dbReference type="ARBA" id="ARBA00023180"/>
    </source>
</evidence>
<evidence type="ECO:0000259" key="7">
    <source>
        <dbReference type="SMART" id="SM00409"/>
    </source>
</evidence>
<comment type="similarity">
    <text evidence="1">Belongs to the type I cytokine receptor family. Type 3 subfamily.</text>
</comment>
<keyword evidence="6" id="KW-0202">Cytokine</keyword>
<comment type="subcellular location">
    <subcellularLocation>
        <location evidence="6">Secreted</location>
    </subcellularLocation>
</comment>
<dbReference type="SMART" id="SM00409">
    <property type="entry name" value="IG"/>
    <property type="match status" value="1"/>
</dbReference>
<protein>
    <recommendedName>
        <fullName evidence="6">Interleukin-12 subunit beta</fullName>
        <shortName evidence="6">IL-12B</shortName>
    </recommendedName>
    <alternativeName>
        <fullName evidence="6">Cytotoxic lymphocyte maturation factor 40 kDa subunit</fullName>
    </alternativeName>
    <alternativeName>
        <fullName evidence="6">IL-12 subunit p40</fullName>
    </alternativeName>
</protein>
<dbReference type="Gene3D" id="2.60.40.10">
    <property type="entry name" value="Immunoglobulins"/>
    <property type="match status" value="2"/>
</dbReference>
<sequence length="319" mass="35417">MAPTQPLSTSENCDAAVVAPWGTPVESSPMLGLVGLVLCLVPVDTLTAFPPKFQVGQLNEDVVVQCDTLEPHISWTLNGEQEPMAELEAEGRNLTILGLDLPATGNYSCWAGPVLLDTTYVVVSGAREEEINVSCQAESYHGSFHCSWPGPPSVVFRARLTHSDGSEGPWVPVAGGHGRFNATLADPSFCPFGEELRPLWLHLEGLSDTSYLSLSKHFFLRDIVRPDPPQELTLRWQGEQLHLTWAPPASWQRPTSYFVLLYHLQYELPNGTQVERFVEGVEETEVQVGARRVRISCRDPHTPLAWSPWSPWQDLDTPR</sequence>
<dbReference type="InterPro" id="IPR036116">
    <property type="entry name" value="FN3_sf"/>
</dbReference>
<dbReference type="PANTHER" id="PTHR48485">
    <property type="entry name" value="INTERLEUKIN-12 SUBUNIT BETA-RELATED"/>
    <property type="match status" value="1"/>
</dbReference>
<dbReference type="InterPro" id="IPR003961">
    <property type="entry name" value="FN3_dom"/>
</dbReference>
<accession>A0A6J0J8Y3</accession>
<evidence type="ECO:0000256" key="3">
    <source>
        <dbReference type="ARBA" id="ARBA00023157"/>
    </source>
</evidence>
<dbReference type="PRINTS" id="PR01928">
    <property type="entry name" value="INTRLEUKN12B"/>
</dbReference>
<keyword evidence="8" id="KW-1185">Reference proteome</keyword>
<keyword evidence="2" id="KW-0732">Signal</keyword>
<dbReference type="InterPro" id="IPR013783">
    <property type="entry name" value="Ig-like_fold"/>
</dbReference>
<dbReference type="PANTHER" id="PTHR48485:SF3">
    <property type="entry name" value="INTERLEUKIN-12 SUBUNIT BETA"/>
    <property type="match status" value="1"/>
</dbReference>
<dbReference type="InterPro" id="IPR019482">
    <property type="entry name" value="IL-12_beta_cen-dom"/>
</dbReference>
<dbReference type="AlphaFoldDB" id="A0A6J0J8Y3"/>
<evidence type="ECO:0000256" key="2">
    <source>
        <dbReference type="ARBA" id="ARBA00022729"/>
    </source>
</evidence>
<evidence type="ECO:0000313" key="8">
    <source>
        <dbReference type="Proteomes" id="UP000504624"/>
    </source>
</evidence>
<dbReference type="InterPro" id="IPR036179">
    <property type="entry name" value="Ig-like_dom_sf"/>
</dbReference>
<dbReference type="GO" id="GO:0005615">
    <property type="term" value="C:extracellular space"/>
    <property type="evidence" value="ECO:0007669"/>
    <property type="project" value="UniProtKB-KW"/>
</dbReference>
<evidence type="ECO:0000256" key="1">
    <source>
        <dbReference type="ARBA" id="ARBA00010890"/>
    </source>
</evidence>
<keyword evidence="3" id="KW-1015">Disulfide bond</keyword>
<dbReference type="InterPro" id="IPR050676">
    <property type="entry name" value="IL-12"/>
</dbReference>
<organism evidence="8 9">
    <name type="scientific">Lepidothrix coronata</name>
    <name type="common">blue-crowned manakin</name>
    <dbReference type="NCBI Taxonomy" id="321398"/>
    <lineage>
        <taxon>Eukaryota</taxon>
        <taxon>Metazoa</taxon>
        <taxon>Chordata</taxon>
        <taxon>Craniata</taxon>
        <taxon>Vertebrata</taxon>
        <taxon>Euteleostomi</taxon>
        <taxon>Archelosauria</taxon>
        <taxon>Archosauria</taxon>
        <taxon>Dinosauria</taxon>
        <taxon>Saurischia</taxon>
        <taxon>Theropoda</taxon>
        <taxon>Coelurosauria</taxon>
        <taxon>Aves</taxon>
        <taxon>Neognathae</taxon>
        <taxon>Neoaves</taxon>
        <taxon>Telluraves</taxon>
        <taxon>Australaves</taxon>
        <taxon>Passeriformes</taxon>
        <taxon>Pipridae</taxon>
        <taxon>Lepidothrix</taxon>
    </lineage>
</organism>
<keyword evidence="4 6" id="KW-0325">Glycoprotein</keyword>
<evidence type="ECO:0000256" key="6">
    <source>
        <dbReference type="RuleBase" id="RU281113"/>
    </source>
</evidence>
<reference evidence="9" key="1">
    <citation type="submission" date="2025-08" db="UniProtKB">
        <authorList>
            <consortium name="RefSeq"/>
        </authorList>
    </citation>
    <scope>IDENTIFICATION</scope>
</reference>
<dbReference type="SUPFAM" id="SSF48726">
    <property type="entry name" value="Immunoglobulin"/>
    <property type="match status" value="1"/>
</dbReference>
<dbReference type="InterPro" id="IPR003599">
    <property type="entry name" value="Ig_sub"/>
</dbReference>
<name>A0A6J0J8Y3_9PASS</name>
<dbReference type="GO" id="GO:0004896">
    <property type="term" value="F:cytokine receptor activity"/>
    <property type="evidence" value="ECO:0007669"/>
    <property type="project" value="UniProtKB-UniRule"/>
</dbReference>
<dbReference type="CDD" id="cd00063">
    <property type="entry name" value="FN3"/>
    <property type="match status" value="1"/>
</dbReference>
<dbReference type="InterPro" id="IPR015528">
    <property type="entry name" value="IL-12_beta"/>
</dbReference>
<dbReference type="Proteomes" id="UP000504624">
    <property type="component" value="Unplaced"/>
</dbReference>
<dbReference type="InterPro" id="IPR003530">
    <property type="entry name" value="Hematopoietin_rcpt_L_F3_CS"/>
</dbReference>
<proteinExistence type="inferred from homology"/>
<dbReference type="PROSITE" id="PS01354">
    <property type="entry name" value="HEMATOPO_REC_L_F3"/>
    <property type="match status" value="1"/>
</dbReference>
<comment type="similarity">
    <text evidence="6">Belongs to the IL-12B family.</text>
</comment>